<keyword evidence="7" id="KW-1185">Reference proteome</keyword>
<comment type="caution">
    <text evidence="6">The sequence shown here is derived from an EMBL/GenBank/DDBJ whole genome shotgun (WGS) entry which is preliminary data.</text>
</comment>
<dbReference type="Gene3D" id="1.10.60.30">
    <property type="entry name" value="PSPTO4464-like domains"/>
    <property type="match status" value="2"/>
</dbReference>
<organism evidence="6 7">
    <name type="scientific">Limnobacter humi</name>
    <dbReference type="NCBI Taxonomy" id="1778671"/>
    <lineage>
        <taxon>Bacteria</taxon>
        <taxon>Pseudomonadati</taxon>
        <taxon>Pseudomonadota</taxon>
        <taxon>Betaproteobacteria</taxon>
        <taxon>Burkholderiales</taxon>
        <taxon>Burkholderiaceae</taxon>
        <taxon>Limnobacter</taxon>
    </lineage>
</organism>
<evidence type="ECO:0000256" key="3">
    <source>
        <dbReference type="ARBA" id="ARBA00022730"/>
    </source>
</evidence>
<protein>
    <submittedName>
        <fullName evidence="6">DUF615 domain-containing protein</fullName>
    </submittedName>
</protein>
<dbReference type="NCBIfam" id="NF003593">
    <property type="entry name" value="PRK05255.1-1"/>
    <property type="match status" value="1"/>
</dbReference>
<dbReference type="PANTHER" id="PTHR38101">
    <property type="entry name" value="UPF0307 PROTEIN YJGA"/>
    <property type="match status" value="1"/>
</dbReference>
<evidence type="ECO:0000313" key="6">
    <source>
        <dbReference type="EMBL" id="MCQ8896076.1"/>
    </source>
</evidence>
<evidence type="ECO:0000256" key="4">
    <source>
        <dbReference type="ARBA" id="ARBA00022884"/>
    </source>
</evidence>
<reference evidence="6 7" key="1">
    <citation type="submission" date="2022-07" db="EMBL/GenBank/DDBJ databases">
        <authorList>
            <person name="Xamxidin M."/>
            <person name="Wu M."/>
        </authorList>
    </citation>
    <scope>NUCLEOTIDE SEQUENCE [LARGE SCALE GENOMIC DNA]</scope>
    <source>
        <strain evidence="6 7">NBRC 111650</strain>
    </source>
</reference>
<dbReference type="InterPro" id="IPR023153">
    <property type="entry name" value="DarP_sf"/>
</dbReference>
<dbReference type="PANTHER" id="PTHR38101:SF1">
    <property type="entry name" value="UPF0307 PROTEIN YJGA"/>
    <property type="match status" value="1"/>
</dbReference>
<name>A0ABT1WGB4_9BURK</name>
<evidence type="ECO:0000256" key="1">
    <source>
        <dbReference type="ARBA" id="ARBA00022490"/>
    </source>
</evidence>
<accession>A0ABT1WGB4</accession>
<dbReference type="Proteomes" id="UP001204142">
    <property type="component" value="Unassembled WGS sequence"/>
</dbReference>
<evidence type="ECO:0000256" key="5">
    <source>
        <dbReference type="SAM" id="MobiDB-lite"/>
    </source>
</evidence>
<evidence type="ECO:0000256" key="2">
    <source>
        <dbReference type="ARBA" id="ARBA00022517"/>
    </source>
</evidence>
<dbReference type="InterPro" id="IPR006839">
    <property type="entry name" value="DarP"/>
</dbReference>
<evidence type="ECO:0000313" key="7">
    <source>
        <dbReference type="Proteomes" id="UP001204142"/>
    </source>
</evidence>
<keyword evidence="3" id="KW-0699">rRNA-binding</keyword>
<dbReference type="PIRSF" id="PIRSF016183">
    <property type="entry name" value="UCP016183"/>
    <property type="match status" value="1"/>
</dbReference>
<sequence>MKHQNDHDDTFDDDDRPSKSAVKREMLALQDLGKTLCELPFEKVKKAPVGERLLEAIAEFHKCRSFGAKKRQLQFIGKLMRQEDHDDIQAWVNGESVEQKLKVLNLHAAEQWRDRLIQEPALLADLIKAYPQAAQLNLNTMIRQAALERANNKPPKNYRQLFQAIYKMITEALGGDASLDAEMEDEE</sequence>
<dbReference type="EMBL" id="JANIGO010000002">
    <property type="protein sequence ID" value="MCQ8896076.1"/>
    <property type="molecule type" value="Genomic_DNA"/>
</dbReference>
<dbReference type="SUPFAM" id="SSF158710">
    <property type="entry name" value="PSPTO4464-like"/>
    <property type="match status" value="1"/>
</dbReference>
<feature type="region of interest" description="Disordered" evidence="5">
    <location>
        <begin position="1"/>
        <end position="23"/>
    </location>
</feature>
<proteinExistence type="predicted"/>
<keyword evidence="1" id="KW-0963">Cytoplasm</keyword>
<dbReference type="Pfam" id="PF04751">
    <property type="entry name" value="DarP"/>
    <property type="match status" value="1"/>
</dbReference>
<gene>
    <name evidence="6" type="ORF">NQT62_06445</name>
</gene>
<dbReference type="RefSeq" id="WP_256763829.1">
    <property type="nucleotide sequence ID" value="NZ_JANIGO010000002.1"/>
</dbReference>
<keyword evidence="2" id="KW-0690">Ribosome biogenesis</keyword>
<dbReference type="CDD" id="cd16331">
    <property type="entry name" value="YjgA-like"/>
    <property type="match status" value="1"/>
</dbReference>
<keyword evidence="4" id="KW-0694">RNA-binding</keyword>